<dbReference type="RefSeq" id="WP_284153393.1">
    <property type="nucleotide sequence ID" value="NZ_AP025516.1"/>
</dbReference>
<proteinExistence type="predicted"/>
<evidence type="ECO:0000313" key="3">
    <source>
        <dbReference type="Proteomes" id="UP000830055"/>
    </source>
</evidence>
<reference evidence="2 3" key="1">
    <citation type="submission" date="2022-01" db="EMBL/GenBank/DDBJ databases">
        <title>Desulfofustis limnae sp. nov., a novel mesophilic sulfate-reducing bacterium isolated from marsh soil.</title>
        <authorList>
            <person name="Watanabe M."/>
            <person name="Takahashi A."/>
            <person name="Kojima H."/>
            <person name="Fukui M."/>
        </authorList>
    </citation>
    <scope>NUCLEOTIDE SEQUENCE [LARGE SCALE GENOMIC DNA]</scope>
    <source>
        <strain evidence="2 3">PPLL</strain>
    </source>
</reference>
<evidence type="ECO:0008006" key="4">
    <source>
        <dbReference type="Google" id="ProtNLM"/>
    </source>
</evidence>
<gene>
    <name evidence="2" type="ORF">DPPLL_06660</name>
</gene>
<feature type="chain" id="PRO_5047001880" description="TonB C-terminal domain-containing protein" evidence="1">
    <location>
        <begin position="19"/>
        <end position="221"/>
    </location>
</feature>
<evidence type="ECO:0000256" key="1">
    <source>
        <dbReference type="SAM" id="SignalP"/>
    </source>
</evidence>
<name>A0ABM7W5Z5_9BACT</name>
<dbReference type="PROSITE" id="PS51257">
    <property type="entry name" value="PROKAR_LIPOPROTEIN"/>
    <property type="match status" value="1"/>
</dbReference>
<accession>A0ABM7W5Z5</accession>
<sequence length="221" mass="24117">MKRLFFCLLGILLLAACARQPIHVPPEMAPRVDDVLPSSCLAVFPQGSWQLVHQLEFSSAERFSSRLIGVTILTADGLHCALVSVEGVTLFEARAVHAQTLEVLRAVPPFDRPAFGAGLLADLRLLFRSPAGTLQPGRQPDGRDVCRSHAGDGRVVDILPPVDGRWQIREYHLDRDRSVVVEAVADNRLGRSGIASSLVVQVRGEADYELEITLIEATVVP</sequence>
<dbReference type="EMBL" id="AP025516">
    <property type="protein sequence ID" value="BDD86301.1"/>
    <property type="molecule type" value="Genomic_DNA"/>
</dbReference>
<protein>
    <recommendedName>
        <fullName evidence="4">TonB C-terminal domain-containing protein</fullName>
    </recommendedName>
</protein>
<keyword evidence="1" id="KW-0732">Signal</keyword>
<evidence type="ECO:0000313" key="2">
    <source>
        <dbReference type="EMBL" id="BDD86301.1"/>
    </source>
</evidence>
<keyword evidence="3" id="KW-1185">Reference proteome</keyword>
<dbReference type="Proteomes" id="UP000830055">
    <property type="component" value="Chromosome"/>
</dbReference>
<organism evidence="2 3">
    <name type="scientific">Desulfofustis limnaeus</name>
    <dbReference type="NCBI Taxonomy" id="2740163"/>
    <lineage>
        <taxon>Bacteria</taxon>
        <taxon>Pseudomonadati</taxon>
        <taxon>Thermodesulfobacteriota</taxon>
        <taxon>Desulfobulbia</taxon>
        <taxon>Desulfobulbales</taxon>
        <taxon>Desulfocapsaceae</taxon>
        <taxon>Desulfofustis</taxon>
    </lineage>
</organism>
<feature type="signal peptide" evidence="1">
    <location>
        <begin position="1"/>
        <end position="18"/>
    </location>
</feature>